<organism evidence="1 2">
    <name type="scientific">Phocaeicola vulgatus</name>
    <name type="common">Bacteroides vulgatus</name>
    <dbReference type="NCBI Taxonomy" id="821"/>
    <lineage>
        <taxon>Bacteria</taxon>
        <taxon>Pseudomonadati</taxon>
        <taxon>Bacteroidota</taxon>
        <taxon>Bacteroidia</taxon>
        <taxon>Bacteroidales</taxon>
        <taxon>Bacteroidaceae</taxon>
        <taxon>Phocaeicola</taxon>
    </lineage>
</organism>
<gene>
    <name evidence="1" type="ORF">DWX04_20720</name>
</gene>
<proteinExistence type="predicted"/>
<accession>A0A412Q8X9</accession>
<sequence length="92" mass="10848">MQLSEEIDEIVCVIDKIGSGFETTENMSLALALFFKERGVLDKLSHIRRFLMTELSKNISSAEYDEWIEKEISFWNPPYKMTKDELIKRIKE</sequence>
<protein>
    <submittedName>
        <fullName evidence="1">Uncharacterized protein</fullName>
    </submittedName>
</protein>
<name>A0A412Q8X9_PHOVU</name>
<evidence type="ECO:0000313" key="2">
    <source>
        <dbReference type="Proteomes" id="UP000283833"/>
    </source>
</evidence>
<comment type="caution">
    <text evidence="1">The sequence shown here is derived from an EMBL/GenBank/DDBJ whole genome shotgun (WGS) entry which is preliminary data.</text>
</comment>
<reference evidence="1 2" key="1">
    <citation type="submission" date="2018-08" db="EMBL/GenBank/DDBJ databases">
        <title>A genome reference for cultivated species of the human gut microbiota.</title>
        <authorList>
            <person name="Zou Y."/>
            <person name="Xue W."/>
            <person name="Luo G."/>
        </authorList>
    </citation>
    <scope>NUCLEOTIDE SEQUENCE [LARGE SCALE GENOMIC DNA]</scope>
    <source>
        <strain evidence="1 2">AF18-14</strain>
    </source>
</reference>
<dbReference type="Proteomes" id="UP000283833">
    <property type="component" value="Unassembled WGS sequence"/>
</dbReference>
<dbReference type="AlphaFoldDB" id="A0A412Q8X9"/>
<evidence type="ECO:0000313" key="1">
    <source>
        <dbReference type="EMBL" id="RGT86757.1"/>
    </source>
</evidence>
<dbReference type="EMBL" id="QRXI01000043">
    <property type="protein sequence ID" value="RGT86757.1"/>
    <property type="molecule type" value="Genomic_DNA"/>
</dbReference>